<organism evidence="8">
    <name type="scientific">Rhizobium leguminosarum</name>
    <dbReference type="NCBI Taxonomy" id="384"/>
    <lineage>
        <taxon>Bacteria</taxon>
        <taxon>Pseudomonadati</taxon>
        <taxon>Pseudomonadota</taxon>
        <taxon>Alphaproteobacteria</taxon>
        <taxon>Hyphomicrobiales</taxon>
        <taxon>Rhizobiaceae</taxon>
        <taxon>Rhizobium/Agrobacterium group</taxon>
        <taxon>Rhizobium</taxon>
    </lineage>
</organism>
<evidence type="ECO:0000256" key="2">
    <source>
        <dbReference type="ARBA" id="ARBA00022458"/>
    </source>
</evidence>
<reference evidence="8" key="1">
    <citation type="submission" date="2016-03" db="EMBL/GenBank/DDBJ databases">
        <title>Microsymbionts genomes from the relict species Vavilovia formosa.</title>
        <authorList>
            <person name="Chirak E."/>
            <person name="Kimeklis A."/>
            <person name="Kopat V."/>
            <person name="Andronov E."/>
        </authorList>
    </citation>
    <scope>NUCLEOTIDE SEQUENCE [LARGE SCALE GENOMIC DNA]</scope>
    <source>
        <strain evidence="8">Vaf12</strain>
    </source>
</reference>
<dbReference type="EMBL" id="LVYU01000127">
    <property type="protein sequence ID" value="KZA98049.1"/>
    <property type="molecule type" value="Genomic_DNA"/>
</dbReference>
<comment type="caution">
    <text evidence="8">The sequence shown here is derived from an EMBL/GenBank/DDBJ whole genome shotgun (WGS) entry which is preliminary data.</text>
</comment>
<dbReference type="GO" id="GO:0003677">
    <property type="term" value="F:DNA binding"/>
    <property type="evidence" value="ECO:0007669"/>
    <property type="project" value="UniProtKB-KW"/>
</dbReference>
<dbReference type="InterPro" id="IPR000847">
    <property type="entry name" value="LysR_HTH_N"/>
</dbReference>
<evidence type="ECO:0000256" key="1">
    <source>
        <dbReference type="ARBA" id="ARBA00009437"/>
    </source>
</evidence>
<keyword evidence="2" id="KW-0536">Nodulation</keyword>
<dbReference type="PANTHER" id="PTHR30118">
    <property type="entry name" value="HTH-TYPE TRANSCRIPTIONAL REGULATOR LEUO-RELATED"/>
    <property type="match status" value="1"/>
</dbReference>
<proteinExistence type="inferred from homology"/>
<dbReference type="SUPFAM" id="SSF53850">
    <property type="entry name" value="Periplasmic binding protein-like II"/>
    <property type="match status" value="1"/>
</dbReference>
<name>A0A154IDK1_RHILE</name>
<dbReference type="PANTHER" id="PTHR30118:SF15">
    <property type="entry name" value="TRANSCRIPTIONAL REGULATORY PROTEIN"/>
    <property type="match status" value="1"/>
</dbReference>
<evidence type="ECO:0000259" key="7">
    <source>
        <dbReference type="PROSITE" id="PS50931"/>
    </source>
</evidence>
<evidence type="ECO:0000313" key="8">
    <source>
        <dbReference type="EMBL" id="KZA98049.1"/>
    </source>
</evidence>
<dbReference type="Pfam" id="PF03466">
    <property type="entry name" value="LysR_substrate"/>
    <property type="match status" value="1"/>
</dbReference>
<dbReference type="RefSeq" id="WP_062944125.1">
    <property type="nucleotide sequence ID" value="NZ_CP171844.1"/>
</dbReference>
<keyword evidence="4" id="KW-0238">DNA-binding</keyword>
<dbReference type="PRINTS" id="PR00039">
    <property type="entry name" value="HTHLYSR"/>
</dbReference>
<dbReference type="InterPro" id="IPR036390">
    <property type="entry name" value="WH_DNA-bd_sf"/>
</dbReference>
<evidence type="ECO:0000256" key="6">
    <source>
        <dbReference type="ARBA" id="ARBA00023163"/>
    </source>
</evidence>
<dbReference type="Gene3D" id="3.40.190.10">
    <property type="entry name" value="Periplasmic binding protein-like II"/>
    <property type="match status" value="2"/>
</dbReference>
<evidence type="ECO:0000256" key="5">
    <source>
        <dbReference type="ARBA" id="ARBA00023159"/>
    </source>
</evidence>
<dbReference type="InterPro" id="IPR050389">
    <property type="entry name" value="LysR-type_TF"/>
</dbReference>
<accession>A0A154IDK1</accession>
<keyword evidence="6" id="KW-0804">Transcription</keyword>
<dbReference type="GO" id="GO:0003700">
    <property type="term" value="F:DNA-binding transcription factor activity"/>
    <property type="evidence" value="ECO:0007669"/>
    <property type="project" value="InterPro"/>
</dbReference>
<feature type="domain" description="HTH lysR-type" evidence="7">
    <location>
        <begin position="1"/>
        <end position="60"/>
    </location>
</feature>
<gene>
    <name evidence="8" type="ORF">A4A59_29075</name>
</gene>
<dbReference type="AlphaFoldDB" id="A0A154IDK1"/>
<keyword evidence="5" id="KW-0010">Activator</keyword>
<evidence type="ECO:0000256" key="4">
    <source>
        <dbReference type="ARBA" id="ARBA00023125"/>
    </source>
</evidence>
<dbReference type="Pfam" id="PF00126">
    <property type="entry name" value="HTH_1"/>
    <property type="match status" value="1"/>
</dbReference>
<comment type="similarity">
    <text evidence="1">Belongs to the LysR transcriptional regulatory family.</text>
</comment>
<keyword evidence="3" id="KW-0805">Transcription regulation</keyword>
<dbReference type="PROSITE" id="PS50931">
    <property type="entry name" value="HTH_LYSR"/>
    <property type="match status" value="1"/>
</dbReference>
<evidence type="ECO:0000256" key="3">
    <source>
        <dbReference type="ARBA" id="ARBA00023015"/>
    </source>
</evidence>
<dbReference type="InterPro" id="IPR036388">
    <property type="entry name" value="WH-like_DNA-bd_sf"/>
</dbReference>
<protein>
    <submittedName>
        <fullName evidence="8">LysR family transcriptional regulator</fullName>
    </submittedName>
</protein>
<dbReference type="InterPro" id="IPR005119">
    <property type="entry name" value="LysR_subst-bd"/>
</dbReference>
<dbReference type="SUPFAM" id="SSF46785">
    <property type="entry name" value="Winged helix' DNA-binding domain"/>
    <property type="match status" value="1"/>
</dbReference>
<dbReference type="Gene3D" id="1.10.10.10">
    <property type="entry name" value="Winged helix-like DNA-binding domain superfamily/Winged helix DNA-binding domain"/>
    <property type="match status" value="1"/>
</dbReference>
<sequence>MKYDLNLLPVFVALMEERNVTRAAEQLGMTQPAVSNALNRLRETLRDPLFIRERYGMKPTEMAETLAPVIRSALASLDDVILGQQAFDPARATRQFTIAPNSYVEFVLMPVIVARLRECAPGIRLRLTPFGNDLAETGAMSGATEMVLGRIVEPPDNMVVQHLMDDGLACVVRRDHPEITESISEEQYQRMRHVNVLPPGRMRVGLFQMLQQAGLRRDVSVSVTHFLAVPEMVAVTDYCATLPRLICHRLARDPRLKVLPAPVDLGSFPVELAWHVRYRNDPAHRWLRSLIAEMAKEVSDAAVAEAMAGN</sequence>